<dbReference type="PANTHER" id="PTHR46458">
    <property type="entry name" value="BLR2807 PROTEIN"/>
    <property type="match status" value="1"/>
</dbReference>
<evidence type="ECO:0000256" key="2">
    <source>
        <dbReference type="ARBA" id="ARBA00022617"/>
    </source>
</evidence>
<feature type="domain" description="Globin" evidence="7">
    <location>
        <begin position="58"/>
        <end position="207"/>
    </location>
</feature>
<evidence type="ECO:0000259" key="7">
    <source>
        <dbReference type="PROSITE" id="PS01033"/>
    </source>
</evidence>
<keyword evidence="3 6" id="KW-0561">Oxygen transport</keyword>
<dbReference type="GO" id="GO:0046872">
    <property type="term" value="F:metal ion binding"/>
    <property type="evidence" value="ECO:0007669"/>
    <property type="project" value="UniProtKB-KW"/>
</dbReference>
<gene>
    <name evidence="8" type="primary">RvY_05727</name>
    <name evidence="8" type="synonym">RvY_05727.3</name>
    <name evidence="8" type="ORF">RvY_05727-3</name>
</gene>
<evidence type="ECO:0000256" key="3">
    <source>
        <dbReference type="ARBA" id="ARBA00022621"/>
    </source>
</evidence>
<sequence length="207" mass="23785">MGMRHSRTKSIENEKNLVESTVEVASPTPNRKKNVMSSILAIRRLSTASNTHVFTKPVISDRDKKILLESFGTLRESITKLGILTFLCLFETHPEMIQFFGNLRDLPPDMIKESKELRQHALRVMGFIEKCIARISSPEKLDAIIRQLGRHHVRYGAPPAFLQVLSCTILRLNRSDVWYEERGHTLLSYVTLTSQSLRSLRIARDVW</sequence>
<keyword evidence="4" id="KW-0479">Metal-binding</keyword>
<evidence type="ECO:0000256" key="6">
    <source>
        <dbReference type="RuleBase" id="RU000356"/>
    </source>
</evidence>
<evidence type="ECO:0000313" key="9">
    <source>
        <dbReference type="Proteomes" id="UP000186922"/>
    </source>
</evidence>
<evidence type="ECO:0000256" key="1">
    <source>
        <dbReference type="ARBA" id="ARBA00022448"/>
    </source>
</evidence>
<dbReference type="Proteomes" id="UP000186922">
    <property type="component" value="Unassembled WGS sequence"/>
</dbReference>
<dbReference type="InterPro" id="IPR050532">
    <property type="entry name" value="Globin-like_OT"/>
</dbReference>
<dbReference type="InterPro" id="IPR000971">
    <property type="entry name" value="Globin"/>
</dbReference>
<dbReference type="GO" id="GO:0020037">
    <property type="term" value="F:heme binding"/>
    <property type="evidence" value="ECO:0007669"/>
    <property type="project" value="InterPro"/>
</dbReference>
<keyword evidence="9" id="KW-1185">Reference proteome</keyword>
<comment type="caution">
    <text evidence="8">The sequence shown here is derived from an EMBL/GenBank/DDBJ whole genome shotgun (WGS) entry which is preliminary data.</text>
</comment>
<keyword evidence="2 6" id="KW-0349">Heme</keyword>
<dbReference type="Gene3D" id="1.10.490.10">
    <property type="entry name" value="Globins"/>
    <property type="match status" value="1"/>
</dbReference>
<accession>A0A1D1UW23</accession>
<evidence type="ECO:0000256" key="4">
    <source>
        <dbReference type="ARBA" id="ARBA00022723"/>
    </source>
</evidence>
<dbReference type="GO" id="GO:0019825">
    <property type="term" value="F:oxygen binding"/>
    <property type="evidence" value="ECO:0007669"/>
    <property type="project" value="InterPro"/>
</dbReference>
<reference evidence="8 9" key="1">
    <citation type="journal article" date="2016" name="Nat. Commun.">
        <title>Extremotolerant tardigrade genome and improved radiotolerance of human cultured cells by tardigrade-unique protein.</title>
        <authorList>
            <person name="Hashimoto T."/>
            <person name="Horikawa D.D."/>
            <person name="Saito Y."/>
            <person name="Kuwahara H."/>
            <person name="Kozuka-Hata H."/>
            <person name="Shin-I T."/>
            <person name="Minakuchi Y."/>
            <person name="Ohishi K."/>
            <person name="Motoyama A."/>
            <person name="Aizu T."/>
            <person name="Enomoto A."/>
            <person name="Kondo K."/>
            <person name="Tanaka S."/>
            <person name="Hara Y."/>
            <person name="Koshikawa S."/>
            <person name="Sagara H."/>
            <person name="Miura T."/>
            <person name="Yokobori S."/>
            <person name="Miyagawa K."/>
            <person name="Suzuki Y."/>
            <person name="Kubo T."/>
            <person name="Oyama M."/>
            <person name="Kohara Y."/>
            <person name="Fujiyama A."/>
            <person name="Arakawa K."/>
            <person name="Katayama T."/>
            <person name="Toyoda A."/>
            <person name="Kunieda T."/>
        </authorList>
    </citation>
    <scope>NUCLEOTIDE SEQUENCE [LARGE SCALE GENOMIC DNA]</scope>
    <source>
        <strain evidence="8 9">YOKOZUNA-1</strain>
    </source>
</reference>
<dbReference type="EMBL" id="BDGG01000002">
    <property type="protein sequence ID" value="GAU93859.1"/>
    <property type="molecule type" value="Genomic_DNA"/>
</dbReference>
<keyword evidence="5" id="KW-0408">Iron</keyword>
<dbReference type="AlphaFoldDB" id="A0A1D1UW23"/>
<dbReference type="Pfam" id="PF00042">
    <property type="entry name" value="Globin"/>
    <property type="match status" value="1"/>
</dbReference>
<keyword evidence="1 6" id="KW-0813">Transport</keyword>
<evidence type="ECO:0000256" key="5">
    <source>
        <dbReference type="ARBA" id="ARBA00023004"/>
    </source>
</evidence>
<dbReference type="InterPro" id="IPR012292">
    <property type="entry name" value="Globin/Proto"/>
</dbReference>
<dbReference type="PROSITE" id="PS01033">
    <property type="entry name" value="GLOBIN"/>
    <property type="match status" value="1"/>
</dbReference>
<evidence type="ECO:0000313" key="8">
    <source>
        <dbReference type="EMBL" id="GAU93859.1"/>
    </source>
</evidence>
<dbReference type="GO" id="GO:0005344">
    <property type="term" value="F:oxygen carrier activity"/>
    <property type="evidence" value="ECO:0007669"/>
    <property type="project" value="UniProtKB-KW"/>
</dbReference>
<organism evidence="8 9">
    <name type="scientific">Ramazzottius varieornatus</name>
    <name type="common">Water bear</name>
    <name type="synonym">Tardigrade</name>
    <dbReference type="NCBI Taxonomy" id="947166"/>
    <lineage>
        <taxon>Eukaryota</taxon>
        <taxon>Metazoa</taxon>
        <taxon>Ecdysozoa</taxon>
        <taxon>Tardigrada</taxon>
        <taxon>Eutardigrada</taxon>
        <taxon>Parachela</taxon>
        <taxon>Hypsibioidea</taxon>
        <taxon>Ramazzottiidae</taxon>
        <taxon>Ramazzottius</taxon>
    </lineage>
</organism>
<protein>
    <recommendedName>
        <fullName evidence="7">Globin domain-containing protein</fullName>
    </recommendedName>
</protein>
<dbReference type="PANTHER" id="PTHR46458:SF1">
    <property type="entry name" value="GEO09476P1"/>
    <property type="match status" value="1"/>
</dbReference>
<proteinExistence type="inferred from homology"/>
<dbReference type="STRING" id="947166.A0A1D1UW23"/>
<dbReference type="SUPFAM" id="SSF46458">
    <property type="entry name" value="Globin-like"/>
    <property type="match status" value="1"/>
</dbReference>
<dbReference type="OrthoDB" id="6429478at2759"/>
<comment type="similarity">
    <text evidence="6">Belongs to the globin family.</text>
</comment>
<dbReference type="InterPro" id="IPR009050">
    <property type="entry name" value="Globin-like_sf"/>
</dbReference>
<name>A0A1D1UW23_RAMVA</name>